<dbReference type="EMBL" id="JAWDGP010003417">
    <property type="protein sequence ID" value="KAK3774409.1"/>
    <property type="molecule type" value="Genomic_DNA"/>
</dbReference>
<organism evidence="2 3">
    <name type="scientific">Elysia crispata</name>
    <name type="common">lettuce slug</name>
    <dbReference type="NCBI Taxonomy" id="231223"/>
    <lineage>
        <taxon>Eukaryota</taxon>
        <taxon>Metazoa</taxon>
        <taxon>Spiralia</taxon>
        <taxon>Lophotrochozoa</taxon>
        <taxon>Mollusca</taxon>
        <taxon>Gastropoda</taxon>
        <taxon>Heterobranchia</taxon>
        <taxon>Euthyneura</taxon>
        <taxon>Panpulmonata</taxon>
        <taxon>Sacoglossa</taxon>
        <taxon>Placobranchoidea</taxon>
        <taxon>Plakobranchidae</taxon>
        <taxon>Elysia</taxon>
    </lineage>
</organism>
<name>A0AAE0ZRV7_9GAST</name>
<protein>
    <submittedName>
        <fullName evidence="2">Uncharacterized protein</fullName>
    </submittedName>
</protein>
<keyword evidence="3" id="KW-1185">Reference proteome</keyword>
<feature type="compositionally biased region" description="Basic and acidic residues" evidence="1">
    <location>
        <begin position="7"/>
        <end position="19"/>
    </location>
</feature>
<evidence type="ECO:0000313" key="2">
    <source>
        <dbReference type="EMBL" id="KAK3774409.1"/>
    </source>
</evidence>
<feature type="region of interest" description="Disordered" evidence="1">
    <location>
        <begin position="1"/>
        <end position="21"/>
    </location>
</feature>
<evidence type="ECO:0000313" key="3">
    <source>
        <dbReference type="Proteomes" id="UP001283361"/>
    </source>
</evidence>
<evidence type="ECO:0000256" key="1">
    <source>
        <dbReference type="SAM" id="MobiDB-lite"/>
    </source>
</evidence>
<proteinExistence type="predicted"/>
<reference evidence="2" key="1">
    <citation type="journal article" date="2023" name="G3 (Bethesda)">
        <title>A reference genome for the long-term kleptoplast-retaining sea slug Elysia crispata morphotype clarki.</title>
        <authorList>
            <person name="Eastman K.E."/>
            <person name="Pendleton A.L."/>
            <person name="Shaikh M.A."/>
            <person name="Suttiyut T."/>
            <person name="Ogas R."/>
            <person name="Tomko P."/>
            <person name="Gavelis G."/>
            <person name="Widhalm J.R."/>
            <person name="Wisecaver J.H."/>
        </authorList>
    </citation>
    <scope>NUCLEOTIDE SEQUENCE</scope>
    <source>
        <strain evidence="2">ECLA1</strain>
    </source>
</reference>
<accession>A0AAE0ZRV7</accession>
<feature type="compositionally biased region" description="Low complexity" evidence="1">
    <location>
        <begin position="70"/>
        <end position="80"/>
    </location>
</feature>
<feature type="compositionally biased region" description="Low complexity" evidence="1">
    <location>
        <begin position="109"/>
        <end position="127"/>
    </location>
</feature>
<dbReference type="Proteomes" id="UP001283361">
    <property type="component" value="Unassembled WGS sequence"/>
</dbReference>
<dbReference type="AlphaFoldDB" id="A0AAE0ZRV7"/>
<gene>
    <name evidence="2" type="ORF">RRG08_003301</name>
</gene>
<sequence>MCLPRPGKVEGETISRPLKETAYPTTVIDIPPKGGLKSGKFEGRWRNHLGIPREAGILRSGVGRPPPQRGQPLGNGLQPEGFKRPCPPPPPKGGSPTGEKEDGKGNLKSPPSVLTPLLSTPSLGPSGVRKRPKPPENRRKRSIEIQPSAFPEGTPSPGRVKIE</sequence>
<feature type="region of interest" description="Disordered" evidence="1">
    <location>
        <begin position="51"/>
        <end position="163"/>
    </location>
</feature>
<comment type="caution">
    <text evidence="2">The sequence shown here is derived from an EMBL/GenBank/DDBJ whole genome shotgun (WGS) entry which is preliminary data.</text>
</comment>